<feature type="transmembrane region" description="Helical" evidence="2">
    <location>
        <begin position="12"/>
        <end position="39"/>
    </location>
</feature>
<evidence type="ECO:0000256" key="1">
    <source>
        <dbReference type="SAM" id="MobiDB-lite"/>
    </source>
</evidence>
<sequence length="76" mass="8353">MARGVNKITLISFLAIVSTLNGFLSLPVVFCLLMLIVTIGNINTRKDMVDQTENSTTTSLAQNESLQDKQYPADSF</sequence>
<accession>A0AB39IQR5</accession>
<evidence type="ECO:0000256" key="2">
    <source>
        <dbReference type="SAM" id="Phobius"/>
    </source>
</evidence>
<reference evidence="3" key="1">
    <citation type="submission" date="2024-07" db="EMBL/GenBank/DDBJ databases">
        <authorList>
            <person name="Pedron J."/>
        </authorList>
    </citation>
    <scope>NUCLEOTIDE SEQUENCE</scope>
    <source>
        <strain evidence="3">A003-S1-M15</strain>
    </source>
</reference>
<dbReference type="RefSeq" id="WP_226092978.1">
    <property type="nucleotide sequence ID" value="NZ_CP162670.1"/>
</dbReference>
<dbReference type="AlphaFoldDB" id="A0AB39IQR5"/>
<gene>
    <name evidence="3" type="ORF">LF929_016180</name>
</gene>
<feature type="compositionally biased region" description="Polar residues" evidence="1">
    <location>
        <begin position="51"/>
        <end position="65"/>
    </location>
</feature>
<evidence type="ECO:0000313" key="3">
    <source>
        <dbReference type="EMBL" id="XDL23781.1"/>
    </source>
</evidence>
<dbReference type="EMBL" id="CP162670">
    <property type="protein sequence ID" value="XDL23781.1"/>
    <property type="molecule type" value="Genomic_DNA"/>
</dbReference>
<organism evidence="3">
    <name type="scientific">Dickeya oryzae</name>
    <dbReference type="NCBI Taxonomy" id="1240404"/>
    <lineage>
        <taxon>Bacteria</taxon>
        <taxon>Pseudomonadati</taxon>
        <taxon>Pseudomonadota</taxon>
        <taxon>Gammaproteobacteria</taxon>
        <taxon>Enterobacterales</taxon>
        <taxon>Pectobacteriaceae</taxon>
        <taxon>Dickeya</taxon>
    </lineage>
</organism>
<dbReference type="GeneID" id="302583239"/>
<protein>
    <submittedName>
        <fullName evidence="3">Uncharacterized protein</fullName>
    </submittedName>
</protein>
<keyword evidence="2" id="KW-1133">Transmembrane helix</keyword>
<feature type="region of interest" description="Disordered" evidence="1">
    <location>
        <begin position="48"/>
        <end position="76"/>
    </location>
</feature>
<keyword evidence="2" id="KW-0812">Transmembrane</keyword>
<proteinExistence type="predicted"/>
<name>A0AB39IQR5_9GAMM</name>
<keyword evidence="2" id="KW-0472">Membrane</keyword>